<dbReference type="OMA" id="TTHKWIS"/>
<dbReference type="GO" id="GO:0030170">
    <property type="term" value="F:pyridoxal phosphate binding"/>
    <property type="evidence" value="ECO:0007669"/>
    <property type="project" value="UniProtKB-UniRule"/>
</dbReference>
<dbReference type="UniPathway" id="UPA00251">
    <property type="reaction ID" value="UER00375"/>
</dbReference>
<comment type="function">
    <text evidence="12">Catalyzes the pyridoxal 5'-phosphate (PLP)-dependent condensation of succinyl-CoA and glycine to form aminolevulinic acid (ALA), with CoA and CO2 as by-products. Contributes significantly to heme formation during erythropoiesis.</text>
</comment>
<dbReference type="InterPro" id="IPR004839">
    <property type="entry name" value="Aminotransferase_I/II_large"/>
</dbReference>
<dbReference type="SUPFAM" id="SSF53383">
    <property type="entry name" value="PLP-dependent transferases"/>
    <property type="match status" value="1"/>
</dbReference>
<evidence type="ECO:0000256" key="8">
    <source>
        <dbReference type="ARBA" id="ARBA00023128"/>
    </source>
</evidence>
<evidence type="ECO:0000256" key="10">
    <source>
        <dbReference type="ARBA" id="ARBA00023136"/>
    </source>
</evidence>
<dbReference type="Proteomes" id="UP000007754">
    <property type="component" value="Unplaced"/>
</dbReference>
<dbReference type="GO" id="GO:0005829">
    <property type="term" value="C:cytosol"/>
    <property type="evidence" value="ECO:0007669"/>
    <property type="project" value="UniProtKB-ARBA"/>
</dbReference>
<comment type="pathway">
    <text evidence="2 15">Porphyrin-containing compound metabolism; protoporphyrin-IX biosynthesis; 5-aminolevulinate from glycine: step 1/1.</text>
</comment>
<evidence type="ECO:0000256" key="15">
    <source>
        <dbReference type="RuleBase" id="RU910713"/>
    </source>
</evidence>
<keyword evidence="9 15" id="KW-0350">Heme biosynthesis</keyword>
<dbReference type="GeneTree" id="ENSGT00940000159912"/>
<evidence type="ECO:0000313" key="19">
    <source>
        <dbReference type="Proteomes" id="UP000007754"/>
    </source>
</evidence>
<keyword evidence="7" id="KW-0809">Transit peptide</keyword>
<dbReference type="GO" id="GO:0048821">
    <property type="term" value="P:erythrocyte development"/>
    <property type="evidence" value="ECO:0007669"/>
    <property type="project" value="TreeGrafter"/>
</dbReference>
<comment type="catalytic activity">
    <reaction evidence="13">
        <text>succinyl-CoA + glycine + H(+) = 5-aminolevulinate + CO2 + CoA</text>
        <dbReference type="Rhea" id="RHEA:12921"/>
        <dbReference type="ChEBI" id="CHEBI:15378"/>
        <dbReference type="ChEBI" id="CHEBI:16526"/>
        <dbReference type="ChEBI" id="CHEBI:57287"/>
        <dbReference type="ChEBI" id="CHEBI:57292"/>
        <dbReference type="ChEBI" id="CHEBI:57305"/>
        <dbReference type="ChEBI" id="CHEBI:356416"/>
        <dbReference type="EC" id="2.3.1.37"/>
    </reaction>
    <physiologicalReaction direction="left-to-right" evidence="13">
        <dbReference type="Rhea" id="RHEA:12922"/>
    </physiologicalReaction>
</comment>
<evidence type="ECO:0000256" key="13">
    <source>
        <dbReference type="ARBA" id="ARBA00049013"/>
    </source>
</evidence>
<dbReference type="GO" id="GO:0042541">
    <property type="term" value="P:hemoglobin biosynthetic process"/>
    <property type="evidence" value="ECO:0007669"/>
    <property type="project" value="TreeGrafter"/>
</dbReference>
<feature type="compositionally biased region" description="Pro residues" evidence="16">
    <location>
        <begin position="57"/>
        <end position="69"/>
    </location>
</feature>
<dbReference type="GO" id="GO:0005743">
    <property type="term" value="C:mitochondrial inner membrane"/>
    <property type="evidence" value="ECO:0007669"/>
    <property type="project" value="UniProtKB-SubCell"/>
</dbReference>
<evidence type="ECO:0000313" key="18">
    <source>
        <dbReference type="Ensembl" id="ENSTGUP00000030322.1"/>
    </source>
</evidence>
<dbReference type="GO" id="GO:0006782">
    <property type="term" value="P:protoporphyrinogen IX biosynthetic process"/>
    <property type="evidence" value="ECO:0007669"/>
    <property type="project" value="UniProtKB-UniRule"/>
</dbReference>
<evidence type="ECO:0000256" key="1">
    <source>
        <dbReference type="ARBA" id="ARBA00001933"/>
    </source>
</evidence>
<name>A0A674H656_TAEGU</name>
<accession>A0A674H656</accession>
<dbReference type="PROSITE" id="PS00599">
    <property type="entry name" value="AA_TRANSFER_CLASS_2"/>
    <property type="match status" value="1"/>
</dbReference>
<dbReference type="GO" id="GO:0003870">
    <property type="term" value="F:5-aminolevulinate synthase activity"/>
    <property type="evidence" value="ECO:0007669"/>
    <property type="project" value="UniProtKB-EC"/>
</dbReference>
<dbReference type="InterPro" id="IPR015421">
    <property type="entry name" value="PyrdxlP-dep_Trfase_major"/>
</dbReference>
<organism evidence="18 19">
    <name type="scientific">Taeniopygia guttata</name>
    <name type="common">Zebra finch</name>
    <name type="synonym">Poephila guttata</name>
    <dbReference type="NCBI Taxonomy" id="59729"/>
    <lineage>
        <taxon>Eukaryota</taxon>
        <taxon>Metazoa</taxon>
        <taxon>Chordata</taxon>
        <taxon>Craniata</taxon>
        <taxon>Vertebrata</taxon>
        <taxon>Euteleostomi</taxon>
        <taxon>Archelosauria</taxon>
        <taxon>Archosauria</taxon>
        <taxon>Dinosauria</taxon>
        <taxon>Saurischia</taxon>
        <taxon>Theropoda</taxon>
        <taxon>Coelurosauria</taxon>
        <taxon>Aves</taxon>
        <taxon>Neognathae</taxon>
        <taxon>Neoaves</taxon>
        <taxon>Telluraves</taxon>
        <taxon>Australaves</taxon>
        <taxon>Passeriformes</taxon>
        <taxon>Passeroidea</taxon>
        <taxon>Estrildidae</taxon>
        <taxon>Estrildinae</taxon>
        <taxon>Taeniopygia</taxon>
    </lineage>
</organism>
<evidence type="ECO:0000256" key="5">
    <source>
        <dbReference type="ARBA" id="ARBA00022792"/>
    </source>
</evidence>
<dbReference type="PANTHER" id="PTHR13693">
    <property type="entry name" value="CLASS II AMINOTRANSFERASE/8-AMINO-7-OXONONANOATE SYNTHASE"/>
    <property type="match status" value="1"/>
</dbReference>
<reference evidence="18" key="2">
    <citation type="submission" date="2025-09" db="UniProtKB">
        <authorList>
            <consortium name="Ensembl"/>
        </authorList>
    </citation>
    <scope>IDENTIFICATION</scope>
</reference>
<evidence type="ECO:0000256" key="12">
    <source>
        <dbReference type="ARBA" id="ARBA00045913"/>
    </source>
</evidence>
<evidence type="ECO:0000256" key="16">
    <source>
        <dbReference type="SAM" id="MobiDB-lite"/>
    </source>
</evidence>
<reference evidence="18" key="1">
    <citation type="submission" date="2025-08" db="UniProtKB">
        <authorList>
            <consortium name="Ensembl"/>
        </authorList>
    </citation>
    <scope>IDENTIFICATION</scope>
</reference>
<evidence type="ECO:0000256" key="14">
    <source>
        <dbReference type="RuleBase" id="RU003693"/>
    </source>
</evidence>
<comment type="similarity">
    <text evidence="3 14">Belongs to the class-II pyridoxal-phosphate-dependent aminotransferase family.</text>
</comment>
<dbReference type="NCBIfam" id="TIGR01821">
    <property type="entry name" value="5aminolev_synth"/>
    <property type="match status" value="1"/>
</dbReference>
<dbReference type="CDD" id="cd06454">
    <property type="entry name" value="KBL_like"/>
    <property type="match status" value="1"/>
</dbReference>
<dbReference type="AlphaFoldDB" id="A0A674H656"/>
<evidence type="ECO:0000256" key="3">
    <source>
        <dbReference type="ARBA" id="ARBA00008392"/>
    </source>
</evidence>
<dbReference type="EC" id="2.3.1.37" evidence="15"/>
<feature type="domain" description="Aminotransferase class I/classII large" evidence="17">
    <location>
        <begin position="178"/>
        <end position="519"/>
    </location>
</feature>
<evidence type="ECO:0000256" key="9">
    <source>
        <dbReference type="ARBA" id="ARBA00023133"/>
    </source>
</evidence>
<comment type="subcellular location">
    <subcellularLocation>
        <location evidence="15">Mitochondrion inner membrane</location>
        <topology evidence="15">Peripheral membrane protein</topology>
    </subcellularLocation>
    <text evidence="15">Localizes to the matrix side of the mitochondrion inner membrane.</text>
</comment>
<evidence type="ECO:0000256" key="6">
    <source>
        <dbReference type="ARBA" id="ARBA00022898"/>
    </source>
</evidence>
<dbReference type="InterPro" id="IPR001917">
    <property type="entry name" value="Aminotrans_II_pyridoxalP_BS"/>
</dbReference>
<dbReference type="InterPro" id="IPR015422">
    <property type="entry name" value="PyrdxlP-dep_Trfase_small"/>
</dbReference>
<sequence length="567" mass="60047">MTRWIWGFFGGGRWGFWGAGPPLNPLFLPPQPPMAALLRCPVLARHPRLLRALSTAPPRPHPGDPPEGSPCPFLGAQGGEGPPLVLRAAPELQEDVAPPEEEPLDWLLDLGDPPEEPPERRLEENLPEDAFPYEAVLGARLAGLRRSHTYREFTALARRARHPPSAFLGSPPRLVQLWCSNDYLGMSRHPEVLRAARAALAAHGLGAGGTRNIAGTAPLHGALEAALARLHRKRRALLFSSCFAANDTALATLARLLPGCHFFSDAGNHASMVQGILRSGAPKHIFRHNDPQHLDELLGRSPPGVPKIVAFESVHSMDGSIAPLAELCDVAHAHGALTFVDEVHAVGLYGPRGGGIAERDGVSGKVDVVSGTLGKALGAVGGYIAGGAALVDAVRSFGPGFIFTTALPPAVLGGALAALRVLGGPEGGALRRSHQRNAKHLRVLLRDRGVPALPAPSHIVPVPVGDARAATRLSRALLERGLFVQAINPPTVPRGGELLRIAPTPQHSPQMMENLADQLSECWGALGLPRDSPLGPSCASCQRPLHLSLMSAWERQHFQPGGVPATA</sequence>
<evidence type="ECO:0000256" key="2">
    <source>
        <dbReference type="ARBA" id="ARBA00005029"/>
    </source>
</evidence>
<dbReference type="InterPro" id="IPR050087">
    <property type="entry name" value="AON_synthase_class-II"/>
</dbReference>
<dbReference type="Gene3D" id="3.40.640.10">
    <property type="entry name" value="Type I PLP-dependent aspartate aminotransferase-like (Major domain)"/>
    <property type="match status" value="1"/>
</dbReference>
<evidence type="ECO:0000256" key="11">
    <source>
        <dbReference type="ARBA" id="ARBA00023315"/>
    </source>
</evidence>
<dbReference type="Ensembl" id="ENSTGUT00000027380.1">
    <property type="protein sequence ID" value="ENSTGUP00000030322.1"/>
    <property type="gene ID" value="ENSTGUG00000025544.1"/>
</dbReference>
<dbReference type="InParanoid" id="A0A674H656"/>
<evidence type="ECO:0000256" key="4">
    <source>
        <dbReference type="ARBA" id="ARBA00022679"/>
    </source>
</evidence>
<dbReference type="InterPro" id="IPR010961">
    <property type="entry name" value="4pyrrol_synth_NH2levulA_synth"/>
</dbReference>
<evidence type="ECO:0000259" key="17">
    <source>
        <dbReference type="Pfam" id="PF00155"/>
    </source>
</evidence>
<dbReference type="PANTHER" id="PTHR13693:SF58">
    <property type="entry name" value="5-AMINOLEVULINATE SYNTHASE, ERYTHROID-SPECIFIC, MITOCHONDRIAL"/>
    <property type="match status" value="1"/>
</dbReference>
<keyword evidence="4 15" id="KW-0808">Transferase</keyword>
<dbReference type="Gene3D" id="3.90.1150.10">
    <property type="entry name" value="Aspartate Aminotransferase, domain 1"/>
    <property type="match status" value="1"/>
</dbReference>
<evidence type="ECO:0000256" key="7">
    <source>
        <dbReference type="ARBA" id="ARBA00022946"/>
    </source>
</evidence>
<keyword evidence="10" id="KW-0472">Membrane</keyword>
<dbReference type="Pfam" id="PF00155">
    <property type="entry name" value="Aminotran_1_2"/>
    <property type="match status" value="1"/>
</dbReference>
<keyword evidence="11 15" id="KW-0012">Acyltransferase</keyword>
<dbReference type="FunCoup" id="A0A674H656">
    <property type="interactions" value="32"/>
</dbReference>
<dbReference type="GO" id="GO:0005759">
    <property type="term" value="C:mitochondrial matrix"/>
    <property type="evidence" value="ECO:0007669"/>
    <property type="project" value="UniProtKB-UniRule"/>
</dbReference>
<proteinExistence type="inferred from homology"/>
<keyword evidence="6 14" id="KW-0663">Pyridoxal phosphate</keyword>
<dbReference type="FunFam" id="3.40.640.10:FF:000006">
    <property type="entry name" value="5-aminolevulinate synthase, mitochondrial"/>
    <property type="match status" value="1"/>
</dbReference>
<keyword evidence="8 15" id="KW-0496">Mitochondrion</keyword>
<dbReference type="InterPro" id="IPR015424">
    <property type="entry name" value="PyrdxlP-dep_Trfase"/>
</dbReference>
<keyword evidence="19" id="KW-1185">Reference proteome</keyword>
<comment type="cofactor">
    <cofactor evidence="1 14">
        <name>pyridoxal 5'-phosphate</name>
        <dbReference type="ChEBI" id="CHEBI:597326"/>
    </cofactor>
</comment>
<keyword evidence="5" id="KW-0999">Mitochondrion inner membrane</keyword>
<protein>
    <recommendedName>
        <fullName evidence="15">5-aminolevulinate synthase</fullName>
        <ecNumber evidence="15">2.3.1.37</ecNumber>
    </recommendedName>
    <alternativeName>
        <fullName evidence="15">5-aminolevulinic acid synthase</fullName>
    </alternativeName>
    <alternativeName>
        <fullName evidence="15">Delta-ALA synthase</fullName>
    </alternativeName>
    <alternativeName>
        <fullName evidence="15">Delta-aminolevulinate synthase</fullName>
    </alternativeName>
</protein>
<feature type="region of interest" description="Disordered" evidence="16">
    <location>
        <begin position="53"/>
        <end position="82"/>
    </location>
</feature>